<dbReference type="Proteomes" id="UP001454036">
    <property type="component" value="Unassembled WGS sequence"/>
</dbReference>
<gene>
    <name evidence="1" type="ORF">LIER_30567</name>
</gene>
<reference evidence="1 2" key="1">
    <citation type="submission" date="2024-01" db="EMBL/GenBank/DDBJ databases">
        <title>The complete chloroplast genome sequence of Lithospermum erythrorhizon: insights into the phylogenetic relationship among Boraginaceae species and the maternal lineages of purple gromwells.</title>
        <authorList>
            <person name="Okada T."/>
            <person name="Watanabe K."/>
        </authorList>
    </citation>
    <scope>NUCLEOTIDE SEQUENCE [LARGE SCALE GENOMIC DNA]</scope>
</reference>
<protein>
    <recommendedName>
        <fullName evidence="3">Gag-pol polyprotein</fullName>
    </recommendedName>
</protein>
<accession>A0AAV3RS32</accession>
<name>A0AAV3RS32_LITER</name>
<evidence type="ECO:0008006" key="3">
    <source>
        <dbReference type="Google" id="ProtNLM"/>
    </source>
</evidence>
<keyword evidence="2" id="KW-1185">Reference proteome</keyword>
<organism evidence="1 2">
    <name type="scientific">Lithospermum erythrorhizon</name>
    <name type="common">Purple gromwell</name>
    <name type="synonym">Lithospermum officinale var. erythrorhizon</name>
    <dbReference type="NCBI Taxonomy" id="34254"/>
    <lineage>
        <taxon>Eukaryota</taxon>
        <taxon>Viridiplantae</taxon>
        <taxon>Streptophyta</taxon>
        <taxon>Embryophyta</taxon>
        <taxon>Tracheophyta</taxon>
        <taxon>Spermatophyta</taxon>
        <taxon>Magnoliopsida</taxon>
        <taxon>eudicotyledons</taxon>
        <taxon>Gunneridae</taxon>
        <taxon>Pentapetalae</taxon>
        <taxon>asterids</taxon>
        <taxon>lamiids</taxon>
        <taxon>Boraginales</taxon>
        <taxon>Boraginaceae</taxon>
        <taxon>Boraginoideae</taxon>
        <taxon>Lithospermeae</taxon>
        <taxon>Lithospermum</taxon>
    </lineage>
</organism>
<evidence type="ECO:0000313" key="1">
    <source>
        <dbReference type="EMBL" id="GAA0183092.1"/>
    </source>
</evidence>
<sequence>MERFRKGGSITRPPVLDGTNYAYWEARMTAFLKSLDMKTWKYVRVGWTTPTVTNEGVTTVKREDSWTGKEQELAVANDKTINVIFNVVDLNVFKLINTCSGGA</sequence>
<dbReference type="AlphaFoldDB" id="A0AAV3RS32"/>
<comment type="caution">
    <text evidence="1">The sequence shown here is derived from an EMBL/GenBank/DDBJ whole genome shotgun (WGS) entry which is preliminary data.</text>
</comment>
<dbReference type="EMBL" id="BAABME010011005">
    <property type="protein sequence ID" value="GAA0183092.1"/>
    <property type="molecule type" value="Genomic_DNA"/>
</dbReference>
<proteinExistence type="predicted"/>
<evidence type="ECO:0000313" key="2">
    <source>
        <dbReference type="Proteomes" id="UP001454036"/>
    </source>
</evidence>